<keyword evidence="3" id="KW-0378">Hydrolase</keyword>
<dbReference type="Gene3D" id="3.60.15.10">
    <property type="entry name" value="Ribonuclease Z/Hydroxyacylglutathione hydrolase-like"/>
    <property type="match status" value="1"/>
</dbReference>
<keyword evidence="4" id="KW-0862">Zinc</keyword>
<evidence type="ECO:0000256" key="4">
    <source>
        <dbReference type="ARBA" id="ARBA00022833"/>
    </source>
</evidence>
<protein>
    <submittedName>
        <fullName evidence="6">Glyoxylase, beta-lactamase superfamily II</fullName>
    </submittedName>
</protein>
<dbReference type="GO" id="GO:0016787">
    <property type="term" value="F:hydrolase activity"/>
    <property type="evidence" value="ECO:0007669"/>
    <property type="project" value="UniProtKB-KW"/>
</dbReference>
<proteinExistence type="predicted"/>
<dbReference type="PANTHER" id="PTHR46233:SF3">
    <property type="entry name" value="HYDROXYACYLGLUTATHIONE HYDROLASE GLOC"/>
    <property type="match status" value="1"/>
</dbReference>
<dbReference type="InterPro" id="IPR036866">
    <property type="entry name" value="RibonucZ/Hydroxyglut_hydro"/>
</dbReference>
<sequence>MEYRKFHTGPLAVNTYLVYDETKEAFIVDPGGFSEKLCELAEEKGLHVGYILLTHGHGDHIGGIEAFRERYPDIQVVANIVEKEFLMNPTKNSSVLINGKPITVKCDRYVEDGETMRIGNMEIRFLLTPGHTPGGQAIVVGNVCFPGDTLFHGSIGRTDFPGGSYEEILKSLHDVLFLLPEDTVVEPGHMDGTTIGFEKRHNPFARM</sequence>
<accession>A0A1I7EZE1</accession>
<dbReference type="EMBL" id="FPBT01000001">
    <property type="protein sequence ID" value="SFU29300.1"/>
    <property type="molecule type" value="Genomic_DNA"/>
</dbReference>
<dbReference type="RefSeq" id="WP_090469261.1">
    <property type="nucleotide sequence ID" value="NZ_CACWQI010000001.1"/>
</dbReference>
<dbReference type="Proteomes" id="UP000198817">
    <property type="component" value="Unassembled WGS sequence"/>
</dbReference>
<dbReference type="GO" id="GO:0046872">
    <property type="term" value="F:metal ion binding"/>
    <property type="evidence" value="ECO:0007669"/>
    <property type="project" value="UniProtKB-KW"/>
</dbReference>
<evidence type="ECO:0000313" key="6">
    <source>
        <dbReference type="EMBL" id="SFU29300.1"/>
    </source>
</evidence>
<dbReference type="AlphaFoldDB" id="A0A1I7EZE1"/>
<dbReference type="InterPro" id="IPR001279">
    <property type="entry name" value="Metallo-B-lactamas"/>
</dbReference>
<dbReference type="CDD" id="cd06262">
    <property type="entry name" value="metallo-hydrolase-like_MBL-fold"/>
    <property type="match status" value="1"/>
</dbReference>
<feature type="domain" description="Metallo-beta-lactamase" evidence="5">
    <location>
        <begin position="12"/>
        <end position="189"/>
    </location>
</feature>
<dbReference type="PANTHER" id="PTHR46233">
    <property type="entry name" value="HYDROXYACYLGLUTATHIONE HYDROLASE GLOC"/>
    <property type="match status" value="1"/>
</dbReference>
<evidence type="ECO:0000256" key="2">
    <source>
        <dbReference type="ARBA" id="ARBA00022723"/>
    </source>
</evidence>
<name>A0A1I7EZE1_9FIRM</name>
<dbReference type="SUPFAM" id="SSF56281">
    <property type="entry name" value="Metallo-hydrolase/oxidoreductase"/>
    <property type="match status" value="1"/>
</dbReference>
<dbReference type="OrthoDB" id="9802248at2"/>
<comment type="cofactor">
    <cofactor evidence="1">
        <name>Zn(2+)</name>
        <dbReference type="ChEBI" id="CHEBI:29105"/>
    </cofactor>
</comment>
<evidence type="ECO:0000256" key="3">
    <source>
        <dbReference type="ARBA" id="ARBA00022801"/>
    </source>
</evidence>
<gene>
    <name evidence="6" type="ORF">SAMN05216508_101135</name>
</gene>
<evidence type="ECO:0000259" key="5">
    <source>
        <dbReference type="SMART" id="SM00849"/>
    </source>
</evidence>
<dbReference type="SMART" id="SM00849">
    <property type="entry name" value="Lactamase_B"/>
    <property type="match status" value="1"/>
</dbReference>
<dbReference type="Pfam" id="PF00753">
    <property type="entry name" value="Lactamase_B"/>
    <property type="match status" value="1"/>
</dbReference>
<organism evidence="6 7">
    <name type="scientific">Eubacterium pyruvativorans</name>
    <dbReference type="NCBI Taxonomy" id="155865"/>
    <lineage>
        <taxon>Bacteria</taxon>
        <taxon>Bacillati</taxon>
        <taxon>Bacillota</taxon>
        <taxon>Clostridia</taxon>
        <taxon>Eubacteriales</taxon>
        <taxon>Eubacteriaceae</taxon>
        <taxon>Eubacterium</taxon>
    </lineage>
</organism>
<evidence type="ECO:0000313" key="7">
    <source>
        <dbReference type="Proteomes" id="UP000198817"/>
    </source>
</evidence>
<keyword evidence="7" id="KW-1185">Reference proteome</keyword>
<evidence type="ECO:0000256" key="1">
    <source>
        <dbReference type="ARBA" id="ARBA00001947"/>
    </source>
</evidence>
<dbReference type="STRING" id="155865.SAMN05216515_102136"/>
<reference evidence="6 7" key="1">
    <citation type="submission" date="2016-10" db="EMBL/GenBank/DDBJ databases">
        <authorList>
            <person name="de Groot N.N."/>
        </authorList>
    </citation>
    <scope>NUCLEOTIDE SEQUENCE [LARGE SCALE GENOMIC DNA]</scope>
    <source>
        <strain evidence="6 7">KHGC13</strain>
    </source>
</reference>
<keyword evidence="2" id="KW-0479">Metal-binding</keyword>
<dbReference type="InterPro" id="IPR051453">
    <property type="entry name" value="MBL_Glyoxalase_II"/>
</dbReference>